<comment type="subcellular location">
    <subcellularLocation>
        <location evidence="1">Cell membrane</location>
        <topology evidence="1">Multi-pass membrane protein</topology>
    </subcellularLocation>
</comment>
<evidence type="ECO:0000313" key="25">
    <source>
        <dbReference type="EMBL" id="RDI46554.1"/>
    </source>
</evidence>
<dbReference type="SUPFAM" id="SSF55008">
    <property type="entry name" value="HMA, heavy metal-associated domain"/>
    <property type="match status" value="1"/>
</dbReference>
<dbReference type="CDD" id="cd00371">
    <property type="entry name" value="HMA"/>
    <property type="match status" value="1"/>
</dbReference>
<dbReference type="SUPFAM" id="SSF81665">
    <property type="entry name" value="Calcium ATPase, transmembrane domain M"/>
    <property type="match status" value="1"/>
</dbReference>
<evidence type="ECO:0000256" key="19">
    <source>
        <dbReference type="ARBA" id="ARBA00023136"/>
    </source>
</evidence>
<evidence type="ECO:0000256" key="12">
    <source>
        <dbReference type="ARBA" id="ARBA00022796"/>
    </source>
</evidence>
<gene>
    <name evidence="25" type="ORF">C8D86_10578</name>
</gene>
<dbReference type="GO" id="GO:0005886">
    <property type="term" value="C:plasma membrane"/>
    <property type="evidence" value="ECO:0007669"/>
    <property type="project" value="UniProtKB-SubCell"/>
</dbReference>
<dbReference type="InterPro" id="IPR023299">
    <property type="entry name" value="ATPase_P-typ_cyto_dom_N"/>
</dbReference>
<dbReference type="Gene3D" id="3.40.50.1000">
    <property type="entry name" value="HAD superfamily/HAD-like"/>
    <property type="match status" value="1"/>
</dbReference>
<dbReference type="FunFam" id="2.70.150.10:FF:000020">
    <property type="entry name" value="Copper-exporting P-type ATPase A"/>
    <property type="match status" value="1"/>
</dbReference>
<dbReference type="Pfam" id="PF00702">
    <property type="entry name" value="Hydrolase"/>
    <property type="match status" value="1"/>
</dbReference>
<dbReference type="GO" id="GO:0060003">
    <property type="term" value="P:copper ion export"/>
    <property type="evidence" value="ECO:0007669"/>
    <property type="project" value="UniProtKB-ARBA"/>
</dbReference>
<dbReference type="InterPro" id="IPR044492">
    <property type="entry name" value="P_typ_ATPase_HD_dom"/>
</dbReference>
<feature type="transmembrane region" description="Helical" evidence="23">
    <location>
        <begin position="689"/>
        <end position="711"/>
    </location>
</feature>
<dbReference type="SFLD" id="SFLDG00002">
    <property type="entry name" value="C1.7:_P-type_atpase_like"/>
    <property type="match status" value="1"/>
</dbReference>
<keyword evidence="13 23" id="KW-0067">ATP-binding</keyword>
<feature type="transmembrane region" description="Helical" evidence="23">
    <location>
        <begin position="126"/>
        <end position="151"/>
    </location>
</feature>
<keyword evidence="16 23" id="KW-1133">Transmembrane helix</keyword>
<keyword evidence="8 23" id="KW-0812">Transmembrane</keyword>
<evidence type="ECO:0000256" key="5">
    <source>
        <dbReference type="ARBA" id="ARBA00022448"/>
    </source>
</evidence>
<protein>
    <recommendedName>
        <fullName evidence="4">Copper-exporting P-type ATPase</fullName>
        <ecNumber evidence="3">7.2.2.8</ecNumber>
    </recommendedName>
    <alternativeName>
        <fullName evidence="20">Copper-exporting P-type ATPase A</fullName>
    </alternativeName>
    <alternativeName>
        <fullName evidence="21">Cu(+)-exporting ATPase</fullName>
    </alternativeName>
</protein>
<comment type="similarity">
    <text evidence="2 23">Belongs to the cation transport ATPase (P-type) (TC 3.A.3) family. Type IB subfamily.</text>
</comment>
<keyword evidence="6 23" id="KW-1003">Cell membrane</keyword>
<dbReference type="SUPFAM" id="SSF56784">
    <property type="entry name" value="HAD-like"/>
    <property type="match status" value="1"/>
</dbReference>
<evidence type="ECO:0000256" key="1">
    <source>
        <dbReference type="ARBA" id="ARBA00004651"/>
    </source>
</evidence>
<dbReference type="NCBIfam" id="TIGR01525">
    <property type="entry name" value="ATPase-IB_hvy"/>
    <property type="match status" value="1"/>
</dbReference>
<evidence type="ECO:0000259" key="24">
    <source>
        <dbReference type="PROSITE" id="PS50846"/>
    </source>
</evidence>
<dbReference type="SUPFAM" id="SSF81653">
    <property type="entry name" value="Calcium ATPase, transduction domain A"/>
    <property type="match status" value="1"/>
</dbReference>
<dbReference type="GO" id="GO:0005507">
    <property type="term" value="F:copper ion binding"/>
    <property type="evidence" value="ECO:0007669"/>
    <property type="project" value="TreeGrafter"/>
</dbReference>
<dbReference type="Gene3D" id="2.70.150.10">
    <property type="entry name" value="Calcium-transporting ATPase, cytoplasmic transduction domain A"/>
    <property type="match status" value="1"/>
</dbReference>
<dbReference type="PANTHER" id="PTHR43520:SF6">
    <property type="entry name" value="COPPER-EXPORTING P-TYPE ATPASE"/>
    <property type="match status" value="1"/>
</dbReference>
<dbReference type="GO" id="GO:0055070">
    <property type="term" value="P:copper ion homeostasis"/>
    <property type="evidence" value="ECO:0007669"/>
    <property type="project" value="TreeGrafter"/>
</dbReference>
<feature type="transmembrane region" description="Helical" evidence="23">
    <location>
        <begin position="373"/>
        <end position="400"/>
    </location>
</feature>
<dbReference type="GO" id="GO:0016887">
    <property type="term" value="F:ATP hydrolysis activity"/>
    <property type="evidence" value="ECO:0007669"/>
    <property type="project" value="InterPro"/>
</dbReference>
<feature type="transmembrane region" description="Helical" evidence="23">
    <location>
        <begin position="344"/>
        <end position="367"/>
    </location>
</feature>
<dbReference type="GO" id="GO:0140581">
    <property type="term" value="F:P-type monovalent copper transporter activity"/>
    <property type="evidence" value="ECO:0007669"/>
    <property type="project" value="UniProtKB-EC"/>
</dbReference>
<dbReference type="RefSeq" id="WP_114833849.1">
    <property type="nucleotide sequence ID" value="NZ_LR699114.1"/>
</dbReference>
<evidence type="ECO:0000256" key="17">
    <source>
        <dbReference type="ARBA" id="ARBA00023008"/>
    </source>
</evidence>
<keyword evidence="18" id="KW-0406">Ion transport</keyword>
<evidence type="ECO:0000256" key="20">
    <source>
        <dbReference type="ARBA" id="ARBA00029719"/>
    </source>
</evidence>
<evidence type="ECO:0000256" key="3">
    <source>
        <dbReference type="ARBA" id="ARBA00012517"/>
    </source>
</evidence>
<dbReference type="NCBIfam" id="TIGR01494">
    <property type="entry name" value="ATPase_P-type"/>
    <property type="match status" value="1"/>
</dbReference>
<keyword evidence="17" id="KW-0186">Copper</keyword>
<evidence type="ECO:0000256" key="23">
    <source>
        <dbReference type="RuleBase" id="RU362081"/>
    </source>
</evidence>
<dbReference type="PROSITE" id="PS01047">
    <property type="entry name" value="HMA_1"/>
    <property type="match status" value="1"/>
</dbReference>
<keyword evidence="7" id="KW-0597">Phosphoprotein</keyword>
<dbReference type="SFLD" id="SFLDS00003">
    <property type="entry name" value="Haloacid_Dehalogenase"/>
    <property type="match status" value="1"/>
</dbReference>
<evidence type="ECO:0000256" key="15">
    <source>
        <dbReference type="ARBA" id="ARBA00022967"/>
    </source>
</evidence>
<dbReference type="PANTHER" id="PTHR43520">
    <property type="entry name" value="ATP7, ISOFORM B"/>
    <property type="match status" value="1"/>
</dbReference>
<reference evidence="25 26" key="1">
    <citation type="submission" date="2018-07" db="EMBL/GenBank/DDBJ databases">
        <title>Genomic Encyclopedia of Type Strains, Phase IV (KMG-IV): sequencing the most valuable type-strain genomes for metagenomic binning, comparative biology and taxonomic classification.</title>
        <authorList>
            <person name="Goeker M."/>
        </authorList>
    </citation>
    <scope>NUCLEOTIDE SEQUENCE [LARGE SCALE GENOMIC DNA]</scope>
    <source>
        <strain evidence="25 26">DSM 16500</strain>
    </source>
</reference>
<dbReference type="AlphaFoldDB" id="A0A370GVF2"/>
<keyword evidence="5" id="KW-0813">Transport</keyword>
<evidence type="ECO:0000256" key="6">
    <source>
        <dbReference type="ARBA" id="ARBA00022475"/>
    </source>
</evidence>
<evidence type="ECO:0000256" key="14">
    <source>
        <dbReference type="ARBA" id="ARBA00022842"/>
    </source>
</evidence>
<keyword evidence="15" id="KW-1278">Translocase</keyword>
<dbReference type="InterPro" id="IPR023298">
    <property type="entry name" value="ATPase_P-typ_TM_dom_sf"/>
</dbReference>
<feature type="transmembrane region" description="Helical" evidence="23">
    <location>
        <begin position="163"/>
        <end position="187"/>
    </location>
</feature>
<evidence type="ECO:0000256" key="18">
    <source>
        <dbReference type="ARBA" id="ARBA00023065"/>
    </source>
</evidence>
<dbReference type="Gene3D" id="3.30.70.100">
    <property type="match status" value="1"/>
</dbReference>
<dbReference type="GO" id="GO:0043682">
    <property type="term" value="F:P-type divalent copper transporter activity"/>
    <property type="evidence" value="ECO:0007669"/>
    <property type="project" value="TreeGrafter"/>
</dbReference>
<dbReference type="InterPro" id="IPR027256">
    <property type="entry name" value="P-typ_ATPase_IB"/>
</dbReference>
<feature type="transmembrane region" description="Helical" evidence="23">
    <location>
        <begin position="717"/>
        <end position="736"/>
    </location>
</feature>
<dbReference type="PROSITE" id="PS00154">
    <property type="entry name" value="ATPASE_E1_E2"/>
    <property type="match status" value="1"/>
</dbReference>
<dbReference type="InterPro" id="IPR036412">
    <property type="entry name" value="HAD-like_sf"/>
</dbReference>
<evidence type="ECO:0000256" key="21">
    <source>
        <dbReference type="ARBA" id="ARBA00033239"/>
    </source>
</evidence>
<organism evidence="25 26">
    <name type="scientific">Aquicella lusitana</name>
    <dbReference type="NCBI Taxonomy" id="254246"/>
    <lineage>
        <taxon>Bacteria</taxon>
        <taxon>Pseudomonadati</taxon>
        <taxon>Pseudomonadota</taxon>
        <taxon>Gammaproteobacteria</taxon>
        <taxon>Legionellales</taxon>
        <taxon>Coxiellaceae</taxon>
        <taxon>Aquicella</taxon>
    </lineage>
</organism>
<dbReference type="OrthoDB" id="9814270at2"/>
<evidence type="ECO:0000256" key="4">
    <source>
        <dbReference type="ARBA" id="ARBA00015102"/>
    </source>
</evidence>
<evidence type="ECO:0000256" key="11">
    <source>
        <dbReference type="ARBA" id="ARBA00022741"/>
    </source>
</evidence>
<dbReference type="InterPro" id="IPR006121">
    <property type="entry name" value="HMA_dom"/>
</dbReference>
<feature type="transmembrane region" description="Helical" evidence="23">
    <location>
        <begin position="193"/>
        <end position="211"/>
    </location>
</feature>
<dbReference type="GO" id="GO:0005524">
    <property type="term" value="F:ATP binding"/>
    <property type="evidence" value="ECO:0007669"/>
    <property type="project" value="UniProtKB-UniRule"/>
</dbReference>
<comment type="catalytic activity">
    <reaction evidence="22">
        <text>Cu(+)(in) + ATP + H2O = Cu(+)(out) + ADP + phosphate + H(+)</text>
        <dbReference type="Rhea" id="RHEA:25792"/>
        <dbReference type="ChEBI" id="CHEBI:15377"/>
        <dbReference type="ChEBI" id="CHEBI:15378"/>
        <dbReference type="ChEBI" id="CHEBI:30616"/>
        <dbReference type="ChEBI" id="CHEBI:43474"/>
        <dbReference type="ChEBI" id="CHEBI:49552"/>
        <dbReference type="ChEBI" id="CHEBI:456216"/>
        <dbReference type="EC" id="7.2.2.8"/>
    </reaction>
</comment>
<dbReference type="InterPro" id="IPR001757">
    <property type="entry name" value="P_typ_ATPase"/>
</dbReference>
<dbReference type="InterPro" id="IPR036163">
    <property type="entry name" value="HMA_dom_sf"/>
</dbReference>
<keyword evidence="26" id="KW-1185">Reference proteome</keyword>
<dbReference type="InterPro" id="IPR059000">
    <property type="entry name" value="ATPase_P-type_domA"/>
</dbReference>
<dbReference type="Gene3D" id="3.40.1110.10">
    <property type="entry name" value="Calcium-transporting ATPase, cytoplasmic domain N"/>
    <property type="match status" value="1"/>
</dbReference>
<dbReference type="Proteomes" id="UP000254720">
    <property type="component" value="Unassembled WGS sequence"/>
</dbReference>
<dbReference type="InterPro" id="IPR008250">
    <property type="entry name" value="ATPase_P-typ_transduc_dom_A_sf"/>
</dbReference>
<keyword evidence="14" id="KW-0460">Magnesium</keyword>
<evidence type="ECO:0000256" key="16">
    <source>
        <dbReference type="ARBA" id="ARBA00022989"/>
    </source>
</evidence>
<evidence type="ECO:0000256" key="22">
    <source>
        <dbReference type="ARBA" id="ARBA00049289"/>
    </source>
</evidence>
<evidence type="ECO:0000256" key="2">
    <source>
        <dbReference type="ARBA" id="ARBA00006024"/>
    </source>
</evidence>
<evidence type="ECO:0000256" key="8">
    <source>
        <dbReference type="ARBA" id="ARBA00022692"/>
    </source>
</evidence>
<dbReference type="Pfam" id="PF00403">
    <property type="entry name" value="HMA"/>
    <property type="match status" value="1"/>
</dbReference>
<keyword evidence="11 23" id="KW-0547">Nucleotide-binding</keyword>
<accession>A0A370GVF2</accession>
<sequence length="748" mass="79803">MQTEKKAQEYRLKIADISCAGCVKTIENALRAVPGVKSVNINFASRTAVVEGTTDIEALIQAVVDVGYQAKELKTSQDEFQDVEIEQQQYQHLRNQAIVSGAVGIILMVLSYLPGIPTIASSSGQLFWGVAGVISFFILIYAAGDIYLAAWKAFTAHVANMDTLIAMGTGVAWFFSMAVTFFPALLPEGTREVYFESALIIVGFIKFGAALEMRTRGKTKETIQKLLNLRPKRARVVRDGEEIDVDLQEVVVGDLIRMRPGEKIPVDGVITEGHSSIDQSMLTGEPIPVEKSVDDKVVGGTLNKTGTFLFRATGIGSDTVLSRIIEMVNRAQSTKPRLARLADIIASFFVPAVVIIAILTATAWYDFGPAPKLAFMCVTAATVLLIACPCALGLASPLAVMAGVGKAAEMGILIRNGDALQKTRQMTTIVFDKTGTITAGKPSVNKILALPPWDEKELLIFAASLEQGSEHSLAEAILSAAKTQSLKLYPAVAFKAFPGHGIGGTINNKQVLLGNRKLMDQQSVSLSELVSQVENLSSQGKTVMYLAVDGKLAGIIAVADTIKPEAGDVIARLHAMGLKTVMLSGDQTTAARYVAQQVGIDEVIAEVLPTEKSEKIASLQEKSQVVGMVGDGINDAPALAQSDVGFAIGDGTDVAIESADLILMGESLHGVADAIKVSRATVRNIKQNLFGAFIYNVLGIPIAAGVLYPFIGVLLNPMMAGAAMALSSLTVVLNANRLRFLKIRPRSK</sequence>
<dbReference type="SFLD" id="SFLDF00027">
    <property type="entry name" value="p-type_atpase"/>
    <property type="match status" value="1"/>
</dbReference>
<dbReference type="Pfam" id="PF00122">
    <property type="entry name" value="E1-E2_ATPase"/>
    <property type="match status" value="1"/>
</dbReference>
<feature type="transmembrane region" description="Helical" evidence="23">
    <location>
        <begin position="97"/>
        <end position="120"/>
    </location>
</feature>
<dbReference type="EMBL" id="QQAX01000005">
    <property type="protein sequence ID" value="RDI46554.1"/>
    <property type="molecule type" value="Genomic_DNA"/>
</dbReference>
<dbReference type="PRINTS" id="PR00119">
    <property type="entry name" value="CATATPASE"/>
</dbReference>
<feature type="domain" description="HMA" evidence="24">
    <location>
        <begin position="8"/>
        <end position="71"/>
    </location>
</feature>
<evidence type="ECO:0000256" key="9">
    <source>
        <dbReference type="ARBA" id="ARBA00022723"/>
    </source>
</evidence>
<name>A0A370GVF2_9COXI</name>
<dbReference type="InterPro" id="IPR023214">
    <property type="entry name" value="HAD_sf"/>
</dbReference>
<dbReference type="InterPro" id="IPR018303">
    <property type="entry name" value="ATPase_P-typ_P_site"/>
</dbReference>
<dbReference type="InterPro" id="IPR017969">
    <property type="entry name" value="Heavy-metal-associated_CS"/>
</dbReference>
<dbReference type="NCBIfam" id="TIGR01511">
    <property type="entry name" value="ATPase-IB1_Cu"/>
    <property type="match status" value="1"/>
</dbReference>
<proteinExistence type="inferred from homology"/>
<evidence type="ECO:0000256" key="7">
    <source>
        <dbReference type="ARBA" id="ARBA00022553"/>
    </source>
</evidence>
<evidence type="ECO:0000256" key="13">
    <source>
        <dbReference type="ARBA" id="ARBA00022840"/>
    </source>
</evidence>
<keyword evidence="10" id="KW-0677">Repeat</keyword>
<comment type="caution">
    <text evidence="25">The sequence shown here is derived from an EMBL/GenBank/DDBJ whole genome shotgun (WGS) entry which is preliminary data.</text>
</comment>
<keyword evidence="9 23" id="KW-0479">Metal-binding</keyword>
<keyword evidence="19 23" id="KW-0472">Membrane</keyword>
<evidence type="ECO:0000313" key="26">
    <source>
        <dbReference type="Proteomes" id="UP000254720"/>
    </source>
</evidence>
<dbReference type="CDD" id="cd02094">
    <property type="entry name" value="P-type_ATPase_Cu-like"/>
    <property type="match status" value="1"/>
</dbReference>
<dbReference type="PROSITE" id="PS50846">
    <property type="entry name" value="HMA_2"/>
    <property type="match status" value="1"/>
</dbReference>
<dbReference type="PRINTS" id="PR00943">
    <property type="entry name" value="CUATPASE"/>
</dbReference>
<keyword evidence="12" id="KW-0187">Copper transport</keyword>
<evidence type="ECO:0000256" key="10">
    <source>
        <dbReference type="ARBA" id="ARBA00022737"/>
    </source>
</evidence>
<dbReference type="EC" id="7.2.2.8" evidence="3"/>